<reference evidence="3 4" key="1">
    <citation type="submission" date="2016-10" db="EMBL/GenBank/DDBJ databases">
        <authorList>
            <person name="de Groot N.N."/>
        </authorList>
    </citation>
    <scope>NUCLEOTIDE SEQUENCE [LARGE SCALE GENOMIC DNA]</scope>
    <source>
        <strain evidence="3 4">CGMCC 1.9156</strain>
    </source>
</reference>
<accession>A0A1I2B727</accession>
<feature type="signal peptide" evidence="1">
    <location>
        <begin position="1"/>
        <end position="18"/>
    </location>
</feature>
<evidence type="ECO:0000259" key="2">
    <source>
        <dbReference type="Pfam" id="PF14292"/>
    </source>
</evidence>
<dbReference type="STRING" id="655355.SAMN05216283_101328"/>
<protein>
    <recommendedName>
        <fullName evidence="2">SusE outer membrane protein domain-containing protein</fullName>
    </recommendedName>
</protein>
<dbReference type="EMBL" id="FONW01000001">
    <property type="protein sequence ID" value="SFE51992.1"/>
    <property type="molecule type" value="Genomic_DNA"/>
</dbReference>
<organism evidence="3 4">
    <name type="scientific">Sunxiuqinia elliptica</name>
    <dbReference type="NCBI Taxonomy" id="655355"/>
    <lineage>
        <taxon>Bacteria</taxon>
        <taxon>Pseudomonadati</taxon>
        <taxon>Bacteroidota</taxon>
        <taxon>Bacteroidia</taxon>
        <taxon>Marinilabiliales</taxon>
        <taxon>Prolixibacteraceae</taxon>
        <taxon>Sunxiuqinia</taxon>
    </lineage>
</organism>
<dbReference type="RefSeq" id="WP_093918076.1">
    <property type="nucleotide sequence ID" value="NZ_FONW01000001.1"/>
</dbReference>
<dbReference type="GO" id="GO:0019867">
    <property type="term" value="C:outer membrane"/>
    <property type="evidence" value="ECO:0007669"/>
    <property type="project" value="InterPro"/>
</dbReference>
<dbReference type="InterPro" id="IPR025970">
    <property type="entry name" value="SusE"/>
</dbReference>
<evidence type="ECO:0000313" key="3">
    <source>
        <dbReference type="EMBL" id="SFE51992.1"/>
    </source>
</evidence>
<proteinExistence type="predicted"/>
<dbReference type="CDD" id="cd12956">
    <property type="entry name" value="CBM_SusE-F_like"/>
    <property type="match status" value="1"/>
</dbReference>
<dbReference type="AlphaFoldDB" id="A0A1I2B727"/>
<dbReference type="GO" id="GO:2001070">
    <property type="term" value="F:starch binding"/>
    <property type="evidence" value="ECO:0007669"/>
    <property type="project" value="InterPro"/>
</dbReference>
<feature type="chain" id="PRO_5011629673" description="SusE outer membrane protein domain-containing protein" evidence="1">
    <location>
        <begin position="19"/>
        <end position="667"/>
    </location>
</feature>
<sequence length="667" mass="72550">MKNLRYFLILILAVVAFSCEEDFMTPPVKSPVEGTAPVWVNQPSSDLDTVLFKRDEKETLFSLSWSAPVYADNIGVRYFLQLDSKGNNFADPIEFDRISATELDVTIGDLNNALMKRYNPAEKVEIEMRIRAASNEDLANLYTEAFSFKVTPYLDVPVPSELFMMGTATEVGFSSADALAALKDGDVFYKYLKLTTDGAFRFTDKQTDDGFAYNYGKFATVSSNIAAAGDEDGNFKFTGETGWYEVKADFTNSELTIAPFQVGSTTYTFDPTEVYLVGDYNGSVPAWSPDNSPALTKKSEGVYTIETEIKDGAMLKFVGQPSWGDLDWGNLGADGATGNLGPKGKNGNITFDGGSKSYIVTLNLNTGSYTIKEAKSYLYIVGAATSVGWNIDEALEMNIIAPGIWTKTLELKAREPFKFFPEKGSWANGMGVDAFDNFIGCSDSGSDGNLQNDGATDGTYLVIVNTNSKTITVTDAPKILGGSMIAGWEPSLAINMQMVENGVFDTYQYITADGGGFKFVNTTDGWAGDLGASKVTTGMLEQDDEQNLEVAADGFYRVRVNMNDFTYQVDETAWGIVGSANPGGWDNDSNMSFTEAKGEYIWSTDITLTDGQIKFRANGSWDINLGDTDANGSLEYGGTDIGVTAGNYHIELILNSVTGFTYTITAN</sequence>
<keyword evidence="1" id="KW-0732">Signal</keyword>
<feature type="domain" description="SusE outer membrane protein" evidence="2">
    <location>
        <begin position="40"/>
        <end position="131"/>
    </location>
</feature>
<keyword evidence="4" id="KW-1185">Reference proteome</keyword>
<gene>
    <name evidence="3" type="ORF">SAMN05216283_101328</name>
</gene>
<name>A0A1I2B727_9BACT</name>
<dbReference type="Proteomes" id="UP000198964">
    <property type="component" value="Unassembled WGS sequence"/>
</dbReference>
<dbReference type="Pfam" id="PF14292">
    <property type="entry name" value="SusE"/>
    <property type="match status" value="1"/>
</dbReference>
<evidence type="ECO:0000256" key="1">
    <source>
        <dbReference type="SAM" id="SignalP"/>
    </source>
</evidence>
<dbReference type="Gene3D" id="2.60.40.3620">
    <property type="match status" value="5"/>
</dbReference>
<dbReference type="PROSITE" id="PS51257">
    <property type="entry name" value="PROKAR_LIPOPROTEIN"/>
    <property type="match status" value="1"/>
</dbReference>
<evidence type="ECO:0000313" key="4">
    <source>
        <dbReference type="Proteomes" id="UP000198964"/>
    </source>
</evidence>